<dbReference type="NCBIfam" id="TIGR04265">
    <property type="entry name" value="bac_cardiolipin"/>
    <property type="match status" value="1"/>
</dbReference>
<evidence type="ECO:0000256" key="2">
    <source>
        <dbReference type="ARBA" id="ARBA00022475"/>
    </source>
</evidence>
<keyword evidence="2" id="KW-1003">Cell membrane</keyword>
<evidence type="ECO:0000256" key="5">
    <source>
        <dbReference type="ARBA" id="ARBA00022737"/>
    </source>
</evidence>
<protein>
    <recommendedName>
        <fullName evidence="8">Cardiolipin synthase</fullName>
        <ecNumber evidence="8">2.7.8.-</ecNumber>
    </recommendedName>
</protein>
<dbReference type="InterPro" id="IPR001736">
    <property type="entry name" value="PLipase_D/transphosphatidylase"/>
</dbReference>
<evidence type="ECO:0000256" key="7">
    <source>
        <dbReference type="ARBA" id="ARBA00023136"/>
    </source>
</evidence>
<dbReference type="SUPFAM" id="SSF56024">
    <property type="entry name" value="Phospholipase D/nuclease"/>
    <property type="match status" value="2"/>
</dbReference>
<dbReference type="CDD" id="cd09112">
    <property type="entry name" value="PLDc_CLS_2"/>
    <property type="match status" value="1"/>
</dbReference>
<dbReference type="Proteomes" id="UP000440978">
    <property type="component" value="Unassembled WGS sequence"/>
</dbReference>
<evidence type="ECO:0000256" key="1">
    <source>
        <dbReference type="ARBA" id="ARBA00004236"/>
    </source>
</evidence>
<keyword evidence="3" id="KW-0808">Transferase</keyword>
<feature type="transmembrane region" description="Helical" evidence="9">
    <location>
        <begin position="25"/>
        <end position="49"/>
    </location>
</feature>
<evidence type="ECO:0000256" key="3">
    <source>
        <dbReference type="ARBA" id="ARBA00022679"/>
    </source>
</evidence>
<dbReference type="PANTHER" id="PTHR21248">
    <property type="entry name" value="CARDIOLIPIN SYNTHASE"/>
    <property type="match status" value="1"/>
</dbReference>
<comment type="caution">
    <text evidence="11">The sequence shown here is derived from an EMBL/GenBank/DDBJ whole genome shotgun (WGS) entry which is preliminary data.</text>
</comment>
<dbReference type="EC" id="2.7.8.-" evidence="8"/>
<comment type="subcellular location">
    <subcellularLocation>
        <location evidence="1">Cell membrane</location>
    </subcellularLocation>
</comment>
<sequence>MDKVSISRLCYIERMNAILGRRNMLWIWIGLILLFMIFLILAIALDIFLGYRLKQKTRAQPQEYQGYDTVHFFADGTELFSDLIREIESAKDYIHLSFFIFAYDAIGKKLIKLLREKAKDGVTVRLLVDTVGGFPLRKHRKKIKEAGIHLSFAAPIRFPFLFYYLNRRYHRKIAVIDGKVGYFGGFNVGDEYLGRNPERGDWQDCHLKLKGDGVNHLQQQFSQDWLQASGESLNIKGIDVGLEKENISIKLLATNGSHLEKALIEHLEQAKHSIFIGSPYFIPSKKLMQVLIHCLDRGVKLTILLPTRKDHPFVKPASCHYLKPLLKRGCELYYFYQGFYHSKTIVVDEEACCIGTANFDWRSFFWNDELSAFIHDKSFVKVVLEQTYRDIHLGSELMTLEGFKNRPLWEKIKTPLCRMLYPLL</sequence>
<evidence type="ECO:0000256" key="6">
    <source>
        <dbReference type="ARBA" id="ARBA00022989"/>
    </source>
</evidence>
<evidence type="ECO:0000256" key="8">
    <source>
        <dbReference type="NCBIfam" id="TIGR04265"/>
    </source>
</evidence>
<dbReference type="OrthoDB" id="9762009at2"/>
<keyword evidence="4 9" id="KW-0812">Transmembrane</keyword>
<dbReference type="Pfam" id="PF13091">
    <property type="entry name" value="PLDc_2"/>
    <property type="match status" value="2"/>
</dbReference>
<evidence type="ECO:0000259" key="10">
    <source>
        <dbReference type="PROSITE" id="PS50035"/>
    </source>
</evidence>
<accession>A0A6N8CM71</accession>
<keyword evidence="7 9" id="KW-0472">Membrane</keyword>
<dbReference type="InterPro" id="IPR022924">
    <property type="entry name" value="Cardiolipin_synthase"/>
</dbReference>
<dbReference type="SMART" id="SM00155">
    <property type="entry name" value="PLDc"/>
    <property type="match status" value="2"/>
</dbReference>
<keyword evidence="6 9" id="KW-1133">Transmembrane helix</keyword>
<dbReference type="GO" id="GO:0005886">
    <property type="term" value="C:plasma membrane"/>
    <property type="evidence" value="ECO:0007669"/>
    <property type="project" value="UniProtKB-SubCell"/>
</dbReference>
<evidence type="ECO:0000313" key="12">
    <source>
        <dbReference type="Proteomes" id="UP000440978"/>
    </source>
</evidence>
<keyword evidence="12" id="KW-1185">Reference proteome</keyword>
<dbReference type="PANTHER" id="PTHR21248:SF7">
    <property type="entry name" value="MINOR CARDIOLIPIN SYNTHASE CLSB"/>
    <property type="match status" value="1"/>
</dbReference>
<proteinExistence type="predicted"/>
<dbReference type="GO" id="GO:0008808">
    <property type="term" value="F:cardiolipin synthase activity"/>
    <property type="evidence" value="ECO:0007669"/>
    <property type="project" value="UniProtKB-UniRule"/>
</dbReference>
<dbReference type="CDD" id="cd09110">
    <property type="entry name" value="PLDc_CLS_1"/>
    <property type="match status" value="1"/>
</dbReference>
<feature type="domain" description="PLD phosphodiesterase" evidence="10">
    <location>
        <begin position="165"/>
        <end position="192"/>
    </location>
</feature>
<gene>
    <name evidence="11" type="primary">cls</name>
    <name evidence="11" type="ORF">GMB86_02940</name>
</gene>
<evidence type="ECO:0000256" key="9">
    <source>
        <dbReference type="SAM" id="Phobius"/>
    </source>
</evidence>
<organism evidence="11 12">
    <name type="scientific">Terrilactibacillus tamarindi</name>
    <dbReference type="NCBI Taxonomy" id="2599694"/>
    <lineage>
        <taxon>Bacteria</taxon>
        <taxon>Bacillati</taxon>
        <taxon>Bacillota</taxon>
        <taxon>Bacilli</taxon>
        <taxon>Bacillales</taxon>
        <taxon>Bacillaceae</taxon>
        <taxon>Terrilactibacillus</taxon>
    </lineage>
</organism>
<dbReference type="EMBL" id="WNHB01000003">
    <property type="protein sequence ID" value="MTT30971.1"/>
    <property type="molecule type" value="Genomic_DNA"/>
</dbReference>
<dbReference type="GO" id="GO:0032049">
    <property type="term" value="P:cardiolipin biosynthetic process"/>
    <property type="evidence" value="ECO:0007669"/>
    <property type="project" value="UniProtKB-UniRule"/>
</dbReference>
<reference evidence="11 12" key="1">
    <citation type="submission" date="2019-11" db="EMBL/GenBank/DDBJ databases">
        <title>Terrilactibacillus tamarindus sp. nov. BCM23-1 isolated from bark of Tamarindus indica.</title>
        <authorList>
            <person name="Kingkaew E."/>
            <person name="Tanasupawat S."/>
        </authorList>
    </citation>
    <scope>NUCLEOTIDE SEQUENCE [LARGE SCALE GENOMIC DNA]</scope>
    <source>
        <strain evidence="11 12">BCM23-1</strain>
    </source>
</reference>
<name>A0A6N8CM71_9BACI</name>
<dbReference type="AlphaFoldDB" id="A0A6N8CM71"/>
<dbReference type="InterPro" id="IPR025202">
    <property type="entry name" value="PLD-like_dom"/>
</dbReference>
<dbReference type="PROSITE" id="PS50035">
    <property type="entry name" value="PLD"/>
    <property type="match status" value="2"/>
</dbReference>
<keyword evidence="5" id="KW-0677">Repeat</keyword>
<dbReference type="Gene3D" id="3.30.870.10">
    <property type="entry name" value="Endonuclease Chain A"/>
    <property type="match status" value="2"/>
</dbReference>
<evidence type="ECO:0000256" key="4">
    <source>
        <dbReference type="ARBA" id="ARBA00022692"/>
    </source>
</evidence>
<evidence type="ECO:0000313" key="11">
    <source>
        <dbReference type="EMBL" id="MTT30971.1"/>
    </source>
</evidence>
<feature type="domain" description="PLD phosphodiesterase" evidence="10">
    <location>
        <begin position="336"/>
        <end position="363"/>
    </location>
</feature>